<dbReference type="InterPro" id="IPR045257">
    <property type="entry name" value="E2/Pdx1"/>
</dbReference>
<protein>
    <recommendedName>
        <fullName evidence="3">Peripheral subunit-binding (PSBD) domain-containing protein</fullName>
    </recommendedName>
</protein>
<keyword evidence="5" id="KW-1185">Reference proteome</keyword>
<dbReference type="GO" id="GO:0005739">
    <property type="term" value="C:mitochondrion"/>
    <property type="evidence" value="ECO:0007669"/>
    <property type="project" value="TreeGrafter"/>
</dbReference>
<dbReference type="GO" id="GO:0045254">
    <property type="term" value="C:pyruvate dehydrogenase complex"/>
    <property type="evidence" value="ECO:0007669"/>
    <property type="project" value="InterPro"/>
</dbReference>
<dbReference type="Gene3D" id="3.30.559.10">
    <property type="entry name" value="Chloramphenicol acetyltransferase-like domain"/>
    <property type="match status" value="1"/>
</dbReference>
<dbReference type="SUPFAM" id="SSF47005">
    <property type="entry name" value="Peripheral subunit-binding domain of 2-oxo acid dehydrogenase complex"/>
    <property type="match status" value="1"/>
</dbReference>
<dbReference type="Pfam" id="PF02817">
    <property type="entry name" value="E3_binding"/>
    <property type="match status" value="1"/>
</dbReference>
<evidence type="ECO:0000313" key="5">
    <source>
        <dbReference type="Proteomes" id="UP000218209"/>
    </source>
</evidence>
<dbReference type="Pfam" id="PF00198">
    <property type="entry name" value="2-oxoacid_dh"/>
    <property type="match status" value="1"/>
</dbReference>
<comment type="similarity">
    <text evidence="1">Belongs to the 2-oxoacid dehydrogenase family.</text>
</comment>
<dbReference type="PANTHER" id="PTHR23151">
    <property type="entry name" value="DIHYDROLIPOAMIDE ACETYL/SUCCINYL-TRANSFERASE-RELATED"/>
    <property type="match status" value="1"/>
</dbReference>
<feature type="non-terminal residue" evidence="4">
    <location>
        <position position="380"/>
    </location>
</feature>
<feature type="region of interest" description="Disordered" evidence="2">
    <location>
        <begin position="91"/>
        <end position="139"/>
    </location>
</feature>
<evidence type="ECO:0000256" key="2">
    <source>
        <dbReference type="SAM" id="MobiDB-lite"/>
    </source>
</evidence>
<dbReference type="GO" id="GO:0016746">
    <property type="term" value="F:acyltransferase activity"/>
    <property type="evidence" value="ECO:0007669"/>
    <property type="project" value="InterPro"/>
</dbReference>
<gene>
    <name evidence="4" type="ORF">BU14_1934s0002</name>
</gene>
<dbReference type="InterPro" id="IPR036625">
    <property type="entry name" value="E3-bd_dom_sf"/>
</dbReference>
<evidence type="ECO:0000256" key="1">
    <source>
        <dbReference type="ARBA" id="ARBA00007317"/>
    </source>
</evidence>
<dbReference type="InterPro" id="IPR023213">
    <property type="entry name" value="CAT-like_dom_sf"/>
</dbReference>
<evidence type="ECO:0000259" key="3">
    <source>
        <dbReference type="PROSITE" id="PS51826"/>
    </source>
</evidence>
<accession>A0A1X6NK87</accession>
<dbReference type="SUPFAM" id="SSF52777">
    <property type="entry name" value="CoA-dependent acyltransferases"/>
    <property type="match status" value="1"/>
</dbReference>
<dbReference type="PANTHER" id="PTHR23151:SF90">
    <property type="entry name" value="DIHYDROLIPOYLLYSINE-RESIDUE ACETYLTRANSFERASE COMPONENT OF PYRUVATE DEHYDROGENASE COMPLEX, MITOCHONDRIAL-RELATED"/>
    <property type="match status" value="1"/>
</dbReference>
<dbReference type="AlphaFoldDB" id="A0A1X6NK87"/>
<feature type="domain" description="Peripheral subunit-binding (PSBD)" evidence="3">
    <location>
        <begin position="50"/>
        <end position="88"/>
    </location>
</feature>
<dbReference type="OrthoDB" id="202158at2759"/>
<organism evidence="4 5">
    <name type="scientific">Porphyra umbilicalis</name>
    <name type="common">Purple laver</name>
    <name type="synonym">Red alga</name>
    <dbReference type="NCBI Taxonomy" id="2786"/>
    <lineage>
        <taxon>Eukaryota</taxon>
        <taxon>Rhodophyta</taxon>
        <taxon>Bangiophyceae</taxon>
        <taxon>Bangiales</taxon>
        <taxon>Bangiaceae</taxon>
        <taxon>Porphyra</taxon>
    </lineage>
</organism>
<dbReference type="EMBL" id="KV919840">
    <property type="protein sequence ID" value="OSX69039.1"/>
    <property type="molecule type" value="Genomic_DNA"/>
</dbReference>
<dbReference type="InterPro" id="IPR004167">
    <property type="entry name" value="PSBD"/>
</dbReference>
<name>A0A1X6NK87_PORUM</name>
<dbReference type="GO" id="GO:0006086">
    <property type="term" value="P:pyruvate decarboxylation to acetyl-CoA"/>
    <property type="evidence" value="ECO:0007669"/>
    <property type="project" value="InterPro"/>
</dbReference>
<dbReference type="Gene3D" id="4.10.320.10">
    <property type="entry name" value="E3-binding domain"/>
    <property type="match status" value="1"/>
</dbReference>
<dbReference type="PROSITE" id="PS51826">
    <property type="entry name" value="PSBD"/>
    <property type="match status" value="1"/>
</dbReference>
<sequence length="380" mass="37372">MLSPVHAAHSCRPHRWRLALFQGDAPLSIALCATTPSLQPPGMGAQPLPPLGPAVARLLRQYPAIRLDQVRPTGKKGRVLKGDVLSAMDDGSAYADGEAGGGGTPPPPAASAPAARPSPPPAKRHAAATPPTPRPAAGRPFAAAVPAMDATTGGPRVKFDDTPLTPGRRAAAARLLAAKQYIPHQYTTVAFELDALLALRSSLVARGGGGGGGAPLTLTDFCVWASAAALSAVPEVRATWDAAAGRASPSAAADVAFAVCGPDGTLLPVVWGADRKGLASIAAETAALTAAAEAGELDATAAPGGCFCVAALDAPGVGPATGILAAPHVGALSVGAGMPAARPAAAGGVRAATVATATLSTDARVVSAAAASEFAAAFGR</sequence>
<evidence type="ECO:0000313" key="4">
    <source>
        <dbReference type="EMBL" id="OSX69039.1"/>
    </source>
</evidence>
<reference evidence="4 5" key="1">
    <citation type="submission" date="2017-03" db="EMBL/GenBank/DDBJ databases">
        <title>WGS assembly of Porphyra umbilicalis.</title>
        <authorList>
            <person name="Brawley S.H."/>
            <person name="Blouin N.A."/>
            <person name="Ficko-Blean E."/>
            <person name="Wheeler G.L."/>
            <person name="Lohr M."/>
            <person name="Goodson H.V."/>
            <person name="Jenkins J.W."/>
            <person name="Blaby-Haas C.E."/>
            <person name="Helliwell K.E."/>
            <person name="Chan C."/>
            <person name="Marriage T."/>
            <person name="Bhattacharya D."/>
            <person name="Klein A.S."/>
            <person name="Badis Y."/>
            <person name="Brodie J."/>
            <person name="Cao Y."/>
            <person name="Collen J."/>
            <person name="Dittami S.M."/>
            <person name="Gachon C.M."/>
            <person name="Green B.R."/>
            <person name="Karpowicz S."/>
            <person name="Kim J.W."/>
            <person name="Kudahl U."/>
            <person name="Lin S."/>
            <person name="Michel G."/>
            <person name="Mittag M."/>
            <person name="Olson B.J."/>
            <person name="Pangilinan J."/>
            <person name="Peng Y."/>
            <person name="Qiu H."/>
            <person name="Shu S."/>
            <person name="Singer J.T."/>
            <person name="Smith A.G."/>
            <person name="Sprecher B.N."/>
            <person name="Wagner V."/>
            <person name="Wang W."/>
            <person name="Wang Z.-Y."/>
            <person name="Yan J."/>
            <person name="Yarish C."/>
            <person name="Zoeuner-Riek S."/>
            <person name="Zhuang Y."/>
            <person name="Zou Y."/>
            <person name="Lindquist E.A."/>
            <person name="Grimwood J."/>
            <person name="Barry K."/>
            <person name="Rokhsar D.S."/>
            <person name="Schmutz J."/>
            <person name="Stiller J.W."/>
            <person name="Grossman A.R."/>
            <person name="Prochnik S.E."/>
        </authorList>
    </citation>
    <scope>NUCLEOTIDE SEQUENCE [LARGE SCALE GENOMIC DNA]</scope>
    <source>
        <strain evidence="4">4086291</strain>
    </source>
</reference>
<feature type="compositionally biased region" description="Pro residues" evidence="2">
    <location>
        <begin position="104"/>
        <end position="121"/>
    </location>
</feature>
<proteinExistence type="inferred from homology"/>
<dbReference type="InterPro" id="IPR001078">
    <property type="entry name" value="2-oxoacid_DH_actylTfrase"/>
</dbReference>
<dbReference type="Proteomes" id="UP000218209">
    <property type="component" value="Unassembled WGS sequence"/>
</dbReference>